<reference evidence="3 4" key="1">
    <citation type="submission" date="2016-10" db="EMBL/GenBank/DDBJ databases">
        <authorList>
            <person name="de Groot N.N."/>
        </authorList>
    </citation>
    <scope>NUCLEOTIDE SEQUENCE [LARGE SCALE GENOMIC DNA]</scope>
    <source>
        <strain evidence="3 4">DSM 17813</strain>
    </source>
</reference>
<dbReference type="InterPro" id="IPR045175">
    <property type="entry name" value="M28_fam"/>
</dbReference>
<accession>A0A1G9IUX6</accession>
<dbReference type="GO" id="GO:0006508">
    <property type="term" value="P:proteolysis"/>
    <property type="evidence" value="ECO:0007669"/>
    <property type="project" value="InterPro"/>
</dbReference>
<dbReference type="SUPFAM" id="SSF53187">
    <property type="entry name" value="Zn-dependent exopeptidases"/>
    <property type="match status" value="1"/>
</dbReference>
<evidence type="ECO:0000256" key="1">
    <source>
        <dbReference type="SAM" id="Phobius"/>
    </source>
</evidence>
<feature type="transmembrane region" description="Helical" evidence="1">
    <location>
        <begin position="40"/>
        <end position="61"/>
    </location>
</feature>
<proteinExistence type="predicted"/>
<evidence type="ECO:0000259" key="2">
    <source>
        <dbReference type="Pfam" id="PF04389"/>
    </source>
</evidence>
<dbReference type="Proteomes" id="UP000182146">
    <property type="component" value="Unassembled WGS sequence"/>
</dbReference>
<dbReference type="InterPro" id="IPR007484">
    <property type="entry name" value="Peptidase_M28"/>
</dbReference>
<dbReference type="Gene3D" id="3.40.630.10">
    <property type="entry name" value="Zn peptidases"/>
    <property type="match status" value="1"/>
</dbReference>
<organism evidence="3 4">
    <name type="scientific">Geoalkalibacter ferrihydriticus</name>
    <dbReference type="NCBI Taxonomy" id="392333"/>
    <lineage>
        <taxon>Bacteria</taxon>
        <taxon>Pseudomonadati</taxon>
        <taxon>Thermodesulfobacteriota</taxon>
        <taxon>Desulfuromonadia</taxon>
        <taxon>Desulfuromonadales</taxon>
        <taxon>Geoalkalibacteraceae</taxon>
        <taxon>Geoalkalibacter</taxon>
    </lineage>
</organism>
<dbReference type="AlphaFoldDB" id="A0A1G9IUX6"/>
<evidence type="ECO:0000313" key="3">
    <source>
        <dbReference type="EMBL" id="SDL28624.1"/>
    </source>
</evidence>
<evidence type="ECO:0000313" key="4">
    <source>
        <dbReference type="Proteomes" id="UP000182146"/>
    </source>
</evidence>
<keyword evidence="1" id="KW-0472">Membrane</keyword>
<gene>
    <name evidence="3" type="ORF">SAMN05660860_00239</name>
</gene>
<dbReference type="PANTHER" id="PTHR12147:SF26">
    <property type="entry name" value="PEPTIDASE M28 DOMAIN-CONTAINING PROTEIN"/>
    <property type="match status" value="1"/>
</dbReference>
<protein>
    <submittedName>
        <fullName evidence="3">Peptidase family M28</fullName>
    </submittedName>
</protein>
<dbReference type="STRING" id="392333.SAMN05660860_00239"/>
<dbReference type="Pfam" id="PF04389">
    <property type="entry name" value="Peptidase_M28"/>
    <property type="match status" value="1"/>
</dbReference>
<dbReference type="PANTHER" id="PTHR12147">
    <property type="entry name" value="METALLOPEPTIDASE M28 FAMILY MEMBER"/>
    <property type="match status" value="1"/>
</dbReference>
<keyword evidence="1" id="KW-0812">Transmembrane</keyword>
<name>A0A1G9IUX6_9BACT</name>
<keyword evidence="1" id="KW-1133">Transmembrane helix</keyword>
<dbReference type="GO" id="GO:0008235">
    <property type="term" value="F:metalloexopeptidase activity"/>
    <property type="evidence" value="ECO:0007669"/>
    <property type="project" value="InterPro"/>
</dbReference>
<feature type="domain" description="Peptidase M28" evidence="2">
    <location>
        <begin position="142"/>
        <end position="359"/>
    </location>
</feature>
<dbReference type="EMBL" id="FNGU01000001">
    <property type="protein sequence ID" value="SDL28624.1"/>
    <property type="molecule type" value="Genomic_DNA"/>
</dbReference>
<sequence>MRFASRTPSWNSGTESQTRGVADAIPIGYNERMIAEKTTLTLRLTGLLILITLGFGASGFAQSGEKPEKAAAREEISLPENAEMRQRLHAHVEHLGGTIGERNLWRFADLEAAAAYIENQLAAAGCTPAAQTYEVHGKQVRNIIAEIKGRDQPDEIVVIGAHYDSVRGSPGANDNASGVAALLEMARLFCDRPQSRTLRLAAFVNEEPPFFKTEKMGSRVYAEAVREKGEQITAMVSLETIGYYSDEESSQRFPFPPLRFFYPTRGNFLAFVGNLGSRALLNQALEAFRGAETFPAEGLVAPGWLIGVDWSDHWAFWRAGYPAIMVTDTALFRYPHYHSPSDTPDKVDYPALAQVTQGLTSVIEALCND</sequence>